<dbReference type="InterPro" id="IPR014500">
    <property type="entry name" value="UCP019307_cupin"/>
</dbReference>
<dbReference type="CDD" id="cd02219">
    <property type="entry name" value="cupin_YjlB-like"/>
    <property type="match status" value="1"/>
</dbReference>
<dbReference type="PANTHER" id="PTHR36448:SF2">
    <property type="entry name" value="CUPIN TYPE-1 DOMAIN-CONTAINING PROTEIN"/>
    <property type="match status" value="1"/>
</dbReference>
<accession>A0A1H9EYD4</accession>
<organism evidence="2 3">
    <name type="scientific">Ignavigranum ruoffiae</name>
    <dbReference type="NCBI Taxonomy" id="89093"/>
    <lineage>
        <taxon>Bacteria</taxon>
        <taxon>Bacillati</taxon>
        <taxon>Bacillota</taxon>
        <taxon>Bacilli</taxon>
        <taxon>Lactobacillales</taxon>
        <taxon>Aerococcaceae</taxon>
        <taxon>Ignavigranum</taxon>
    </lineage>
</organism>
<dbReference type="InterPro" id="IPR014710">
    <property type="entry name" value="RmlC-like_jellyroll"/>
</dbReference>
<dbReference type="PANTHER" id="PTHR36448">
    <property type="entry name" value="BLR7373 PROTEIN"/>
    <property type="match status" value="1"/>
</dbReference>
<evidence type="ECO:0000313" key="3">
    <source>
        <dbReference type="Proteomes" id="UP000198833"/>
    </source>
</evidence>
<dbReference type="Proteomes" id="UP000198833">
    <property type="component" value="Unassembled WGS sequence"/>
</dbReference>
<dbReference type="EMBL" id="FOEN01000008">
    <property type="protein sequence ID" value="SEQ30720.1"/>
    <property type="molecule type" value="Genomic_DNA"/>
</dbReference>
<dbReference type="RefSeq" id="WP_092572143.1">
    <property type="nucleotide sequence ID" value="NZ_FOEN01000008.1"/>
</dbReference>
<dbReference type="Pfam" id="PF00190">
    <property type="entry name" value="Cupin_1"/>
    <property type="match status" value="1"/>
</dbReference>
<dbReference type="AlphaFoldDB" id="A0A1H9EYD4"/>
<dbReference type="Gene3D" id="2.60.120.10">
    <property type="entry name" value="Jelly Rolls"/>
    <property type="match status" value="1"/>
</dbReference>
<protein>
    <submittedName>
        <fullName evidence="2">Uncharacterized protein YjlB</fullName>
    </submittedName>
</protein>
<reference evidence="2 3" key="1">
    <citation type="submission" date="2016-10" db="EMBL/GenBank/DDBJ databases">
        <authorList>
            <person name="de Groot N.N."/>
        </authorList>
    </citation>
    <scope>NUCLEOTIDE SEQUENCE [LARGE SCALE GENOMIC DNA]</scope>
    <source>
        <strain evidence="2 3">DSM 15695</strain>
    </source>
</reference>
<name>A0A1H9EYD4_9LACT</name>
<dbReference type="SUPFAM" id="SSF51182">
    <property type="entry name" value="RmlC-like cupins"/>
    <property type="match status" value="1"/>
</dbReference>
<dbReference type="PIRSF" id="PIRSF019307">
    <property type="entry name" value="UCP019307"/>
    <property type="match status" value="1"/>
</dbReference>
<dbReference type="OrthoDB" id="9791759at2"/>
<dbReference type="InterPro" id="IPR047121">
    <property type="entry name" value="YjiB-like"/>
</dbReference>
<sequence length="166" mass="18307">MTSKIETYYFKANQGIPNHPTLPVLFYPSAMTSKSSAEVIDILAQHDWSNAWVDGILDQHHFHDNTHEVLMIQAGQANVQIGGPEGMSLQAKQGDVFVLPAGIGHKRLQASKDFKVIGAYPGGSDYKMCYPTEPIAEATFEQIKKVALPGQDPVFGPEGPLLEYWH</sequence>
<keyword evidence="3" id="KW-1185">Reference proteome</keyword>
<evidence type="ECO:0000259" key="1">
    <source>
        <dbReference type="Pfam" id="PF00190"/>
    </source>
</evidence>
<dbReference type="InterPro" id="IPR006045">
    <property type="entry name" value="Cupin_1"/>
</dbReference>
<feature type="domain" description="Cupin type-1" evidence="1">
    <location>
        <begin position="61"/>
        <end position="105"/>
    </location>
</feature>
<gene>
    <name evidence="2" type="ORF">SAMN04488558_10813</name>
</gene>
<dbReference type="InterPro" id="IPR011051">
    <property type="entry name" value="RmlC_Cupin_sf"/>
</dbReference>
<proteinExistence type="predicted"/>
<evidence type="ECO:0000313" key="2">
    <source>
        <dbReference type="EMBL" id="SEQ30720.1"/>
    </source>
</evidence>
<dbReference type="STRING" id="89093.SAMN04488558_10813"/>